<evidence type="ECO:0000313" key="4">
    <source>
        <dbReference type="Proteomes" id="UP000834106"/>
    </source>
</evidence>
<feature type="chain" id="PRO_5042297370" description="Clp1 C-terminal domain-containing protein" evidence="1">
    <location>
        <begin position="16"/>
        <end position="176"/>
    </location>
</feature>
<dbReference type="Proteomes" id="UP000834106">
    <property type="component" value="Chromosome 12"/>
</dbReference>
<proteinExistence type="predicted"/>
<dbReference type="InterPro" id="IPR045116">
    <property type="entry name" value="Clp1/Grc3"/>
</dbReference>
<dbReference type="Pfam" id="PF06807">
    <property type="entry name" value="Clp1"/>
    <property type="match status" value="1"/>
</dbReference>
<evidence type="ECO:0000313" key="3">
    <source>
        <dbReference type="EMBL" id="CAI9773147.1"/>
    </source>
</evidence>
<evidence type="ECO:0000259" key="2">
    <source>
        <dbReference type="Pfam" id="PF06807"/>
    </source>
</evidence>
<dbReference type="InterPro" id="IPR038238">
    <property type="entry name" value="Clp1_C_sf"/>
</dbReference>
<sequence>MLHLLAVFICTNCAGKLCSMLKHVLKNKSNVDVAKLQKSGDVVSRNAKFRQKRTHRIWAADHRPHVQLCQLSLAVSAKEPDEIISSNVTGFIWIIDFESKKIAYLAPATGSLPGQYLIQGSLIGASVPRLDLGPAFEQKNDIAKAVDEELEKVTCPLDKNKILSNLATPANTLQCA</sequence>
<accession>A0AAD1ZNK9</accession>
<dbReference type="EMBL" id="OU503047">
    <property type="protein sequence ID" value="CAI9773147.1"/>
    <property type="molecule type" value="Genomic_DNA"/>
</dbReference>
<gene>
    <name evidence="3" type="ORF">FPE_LOCUS20577</name>
</gene>
<dbReference type="InterPro" id="IPR010655">
    <property type="entry name" value="Clp1_C"/>
</dbReference>
<protein>
    <recommendedName>
        <fullName evidence="2">Clp1 C-terminal domain-containing protein</fullName>
    </recommendedName>
</protein>
<dbReference type="PANTHER" id="PTHR12755:SF6">
    <property type="entry name" value="POLYRIBONUCLEOTIDE 5'-HYDROXYL-KINASE CLP1"/>
    <property type="match status" value="1"/>
</dbReference>
<dbReference type="GO" id="GO:0031124">
    <property type="term" value="P:mRNA 3'-end processing"/>
    <property type="evidence" value="ECO:0007669"/>
    <property type="project" value="InterPro"/>
</dbReference>
<dbReference type="GO" id="GO:0005634">
    <property type="term" value="C:nucleus"/>
    <property type="evidence" value="ECO:0007669"/>
    <property type="project" value="TreeGrafter"/>
</dbReference>
<name>A0AAD1ZNK9_9LAMI</name>
<organism evidence="3 4">
    <name type="scientific">Fraxinus pennsylvanica</name>
    <dbReference type="NCBI Taxonomy" id="56036"/>
    <lineage>
        <taxon>Eukaryota</taxon>
        <taxon>Viridiplantae</taxon>
        <taxon>Streptophyta</taxon>
        <taxon>Embryophyta</taxon>
        <taxon>Tracheophyta</taxon>
        <taxon>Spermatophyta</taxon>
        <taxon>Magnoliopsida</taxon>
        <taxon>eudicotyledons</taxon>
        <taxon>Gunneridae</taxon>
        <taxon>Pentapetalae</taxon>
        <taxon>asterids</taxon>
        <taxon>lamiids</taxon>
        <taxon>Lamiales</taxon>
        <taxon>Oleaceae</taxon>
        <taxon>Oleeae</taxon>
        <taxon>Fraxinus</taxon>
    </lineage>
</organism>
<dbReference type="AlphaFoldDB" id="A0AAD1ZNK9"/>
<dbReference type="PANTHER" id="PTHR12755">
    <property type="entry name" value="CLEAVAGE/POLYADENYLATION FACTOR IA SUBUNIT CLP1P"/>
    <property type="match status" value="1"/>
</dbReference>
<dbReference type="GO" id="GO:0006388">
    <property type="term" value="P:tRNA splicing, via endonucleolytic cleavage and ligation"/>
    <property type="evidence" value="ECO:0007669"/>
    <property type="project" value="TreeGrafter"/>
</dbReference>
<dbReference type="Gene3D" id="2.40.30.330">
    <property type="entry name" value="Pre-mRNA cleavage complex subunit Clp1, C-terminal domain"/>
    <property type="match status" value="1"/>
</dbReference>
<reference evidence="3" key="1">
    <citation type="submission" date="2023-05" db="EMBL/GenBank/DDBJ databases">
        <authorList>
            <person name="Huff M."/>
        </authorList>
    </citation>
    <scope>NUCLEOTIDE SEQUENCE</scope>
</reference>
<dbReference type="GO" id="GO:0051731">
    <property type="term" value="F:polynucleotide 5'-hydroxyl-kinase activity"/>
    <property type="evidence" value="ECO:0007669"/>
    <property type="project" value="InterPro"/>
</dbReference>
<keyword evidence="1" id="KW-0732">Signal</keyword>
<feature type="domain" description="Clp1 C-terminal" evidence="2">
    <location>
        <begin position="66"/>
        <end position="121"/>
    </location>
</feature>
<evidence type="ECO:0000256" key="1">
    <source>
        <dbReference type="SAM" id="SignalP"/>
    </source>
</evidence>
<keyword evidence="4" id="KW-1185">Reference proteome</keyword>
<feature type="signal peptide" evidence="1">
    <location>
        <begin position="1"/>
        <end position="15"/>
    </location>
</feature>